<feature type="transmembrane region" description="Helical" evidence="6">
    <location>
        <begin position="720"/>
        <end position="740"/>
    </location>
</feature>
<feature type="transmembrane region" description="Helical" evidence="6">
    <location>
        <begin position="746"/>
        <end position="774"/>
    </location>
</feature>
<keyword evidence="3 6" id="KW-0812">Transmembrane</keyword>
<evidence type="ECO:0000256" key="1">
    <source>
        <dbReference type="ARBA" id="ARBA00004651"/>
    </source>
</evidence>
<dbReference type="GO" id="GO:0022857">
    <property type="term" value="F:transmembrane transporter activity"/>
    <property type="evidence" value="ECO:0007669"/>
    <property type="project" value="TreeGrafter"/>
</dbReference>
<feature type="domain" description="MacB-like periplasmic core" evidence="8">
    <location>
        <begin position="435"/>
        <end position="634"/>
    </location>
</feature>
<comment type="subcellular location">
    <subcellularLocation>
        <location evidence="1">Cell membrane</location>
        <topology evidence="1">Multi-pass membrane protein</topology>
    </subcellularLocation>
</comment>
<evidence type="ECO:0000259" key="8">
    <source>
        <dbReference type="Pfam" id="PF12704"/>
    </source>
</evidence>
<keyword evidence="10" id="KW-1185">Reference proteome</keyword>
<organism evidence="9 10">
    <name type="scientific">Flavilitoribacter nigricans (strain ATCC 23147 / DSM 23189 / NBRC 102662 / NCIMB 1420 / SS-2)</name>
    <name type="common">Lewinella nigricans</name>
    <dbReference type="NCBI Taxonomy" id="1122177"/>
    <lineage>
        <taxon>Bacteria</taxon>
        <taxon>Pseudomonadati</taxon>
        <taxon>Bacteroidota</taxon>
        <taxon>Saprospiria</taxon>
        <taxon>Saprospirales</taxon>
        <taxon>Lewinellaceae</taxon>
        <taxon>Flavilitoribacter</taxon>
    </lineage>
</organism>
<proteinExistence type="predicted"/>
<keyword evidence="2" id="KW-1003">Cell membrane</keyword>
<comment type="caution">
    <text evidence="9">The sequence shown here is derived from an EMBL/GenBank/DDBJ whole genome shotgun (WGS) entry which is preliminary data.</text>
</comment>
<keyword evidence="5 6" id="KW-0472">Membrane</keyword>
<protein>
    <recommendedName>
        <fullName evidence="11">ABC transporter permease</fullName>
    </recommendedName>
</protein>
<feature type="domain" description="ABC3 transporter permease C-terminal" evidence="7">
    <location>
        <begin position="672"/>
        <end position="779"/>
    </location>
</feature>
<evidence type="ECO:0008006" key="11">
    <source>
        <dbReference type="Google" id="ProtNLM"/>
    </source>
</evidence>
<dbReference type="AlphaFoldDB" id="A0A2D0NBD5"/>
<dbReference type="InterPro" id="IPR025857">
    <property type="entry name" value="MacB_PCD"/>
</dbReference>
<dbReference type="PANTHER" id="PTHR30572">
    <property type="entry name" value="MEMBRANE COMPONENT OF TRANSPORTER-RELATED"/>
    <property type="match status" value="1"/>
</dbReference>
<reference evidence="9 10" key="1">
    <citation type="submission" date="2017-10" db="EMBL/GenBank/DDBJ databases">
        <title>The draft genome sequence of Lewinella nigricans NBRC 102662.</title>
        <authorList>
            <person name="Wang K."/>
        </authorList>
    </citation>
    <scope>NUCLEOTIDE SEQUENCE [LARGE SCALE GENOMIC DNA]</scope>
    <source>
        <strain evidence="9 10">NBRC 102662</strain>
    </source>
</reference>
<feature type="transmembrane region" description="Helical" evidence="6">
    <location>
        <begin position="378"/>
        <end position="405"/>
    </location>
</feature>
<evidence type="ECO:0000256" key="4">
    <source>
        <dbReference type="ARBA" id="ARBA00022989"/>
    </source>
</evidence>
<dbReference type="OrthoDB" id="973461at2"/>
<dbReference type="Proteomes" id="UP000223913">
    <property type="component" value="Unassembled WGS sequence"/>
</dbReference>
<dbReference type="PANTHER" id="PTHR30572:SF18">
    <property type="entry name" value="ABC-TYPE MACROLIDE FAMILY EXPORT SYSTEM PERMEASE COMPONENT 2"/>
    <property type="match status" value="1"/>
</dbReference>
<feature type="transmembrane region" description="Helical" evidence="6">
    <location>
        <begin position="21"/>
        <end position="41"/>
    </location>
</feature>
<accession>A0A2D0NBD5</accession>
<evidence type="ECO:0000259" key="7">
    <source>
        <dbReference type="Pfam" id="PF02687"/>
    </source>
</evidence>
<evidence type="ECO:0000256" key="3">
    <source>
        <dbReference type="ARBA" id="ARBA00022692"/>
    </source>
</evidence>
<feature type="domain" description="ABC3 transporter permease C-terminal" evidence="7">
    <location>
        <begin position="290"/>
        <end position="407"/>
    </location>
</feature>
<dbReference type="EMBL" id="PDUD01000023">
    <property type="protein sequence ID" value="PHN05073.1"/>
    <property type="molecule type" value="Genomic_DNA"/>
</dbReference>
<feature type="transmembrane region" description="Helical" evidence="6">
    <location>
        <begin position="668"/>
        <end position="687"/>
    </location>
</feature>
<evidence type="ECO:0000313" key="9">
    <source>
        <dbReference type="EMBL" id="PHN05073.1"/>
    </source>
</evidence>
<evidence type="ECO:0000256" key="5">
    <source>
        <dbReference type="ARBA" id="ARBA00023136"/>
    </source>
</evidence>
<dbReference type="InterPro" id="IPR003838">
    <property type="entry name" value="ABC3_permease_C"/>
</dbReference>
<feature type="transmembrane region" description="Helical" evidence="6">
    <location>
        <begin position="331"/>
        <end position="358"/>
    </location>
</feature>
<dbReference type="Pfam" id="PF02687">
    <property type="entry name" value="FtsX"/>
    <property type="match status" value="2"/>
</dbReference>
<sequence length="791" mass="88240">MLFHYSKILLRTLWRNKTYTALNLLGLTVGMIAFLLIMLYVQYEISFDQHNAQKDRIYRVIKREVGNAYFGTDYFAVTPAPLAPTLQEEFPEVEAATRIFKKREVLLSSDRFSALEPAVYGLAPETFDIFTFTAKAGDLASFRSGNSAAVLSASYARKYFGDADPIGQTLRYKGDHAFTVVGVIEDMPANAHFRMDVMVDFTTLAKLENRSLGNWQSSSFFTYFLLDDRADPDKLAAKLPELIGKYISPNEEESSTQFHLQPLLDIHLHSTANFDIGPTSDSQNLYIYALIAFLILLIACINYINLSTARSFRRAREVGIRKTVGAHKSHLILQFLGESFALSLGALVIAYAAVSYLLPGFSRFVGSELSLAPWKDPWLLPALTAIFGAVGLLSGAYPALVLSSFNPVSALKGKLTGNRRSALRNVLVVTQFAVSAGLVISTLIITRQLKFIQEKDMGYQRDQIMVINLPDPALMDDLPVLKAELAKIPEVRMVSSASSMPNSINSNSGAQWPGKPNDVDIMLYGGYVDYDYTKLFELELVAGRHFSREYGDESKSVLLNESAARALGWEEPLGKNLISWSGDTATVVGILKDFHQHSLHLSIAPLQLFFKDEEYQLAVKVSGSQLEETIGAIESTYKQFSRDYPFDYRLFDEVFAAAYTNDQKTATMANWFTLLIILIACLGLYGLSAFTTEMRIKEVGIRKVLGASVSSLIILLSRQYLSLVLLSFVIAIPLAYWVMSEWLNNFVYHISIGATIFLWTFFAMIAITLLTVGYKTFMAAIRRPVDAISTE</sequence>
<evidence type="ECO:0000256" key="2">
    <source>
        <dbReference type="ARBA" id="ARBA00022475"/>
    </source>
</evidence>
<feature type="transmembrane region" description="Helical" evidence="6">
    <location>
        <begin position="285"/>
        <end position="306"/>
    </location>
</feature>
<dbReference type="InterPro" id="IPR050250">
    <property type="entry name" value="Macrolide_Exporter_MacB"/>
</dbReference>
<dbReference type="RefSeq" id="WP_099151620.1">
    <property type="nucleotide sequence ID" value="NZ_PDUD01000023.1"/>
</dbReference>
<name>A0A2D0NBD5_FLAN2</name>
<keyword evidence="4 6" id="KW-1133">Transmembrane helix</keyword>
<dbReference type="Pfam" id="PF12704">
    <property type="entry name" value="MacB_PCD"/>
    <property type="match status" value="2"/>
</dbReference>
<feature type="transmembrane region" description="Helical" evidence="6">
    <location>
        <begin position="426"/>
        <end position="445"/>
    </location>
</feature>
<evidence type="ECO:0000256" key="6">
    <source>
        <dbReference type="SAM" id="Phobius"/>
    </source>
</evidence>
<evidence type="ECO:0000313" key="10">
    <source>
        <dbReference type="Proteomes" id="UP000223913"/>
    </source>
</evidence>
<dbReference type="GO" id="GO:0005886">
    <property type="term" value="C:plasma membrane"/>
    <property type="evidence" value="ECO:0007669"/>
    <property type="project" value="UniProtKB-SubCell"/>
</dbReference>
<feature type="domain" description="MacB-like periplasmic core" evidence="8">
    <location>
        <begin position="20"/>
        <end position="240"/>
    </location>
</feature>
<gene>
    <name evidence="9" type="ORF">CRP01_18790</name>
</gene>